<feature type="binding site" evidence="6">
    <location>
        <position position="142"/>
    </location>
    <ligand>
        <name>NAD(+)</name>
        <dbReference type="ChEBI" id="CHEBI:57540"/>
    </ligand>
</feature>
<dbReference type="EC" id="2.7.1.23" evidence="6"/>
<keyword evidence="8" id="KW-1185">Reference proteome</keyword>
<evidence type="ECO:0000256" key="3">
    <source>
        <dbReference type="ARBA" id="ARBA00022857"/>
    </source>
</evidence>
<keyword evidence="6" id="KW-0547">Nucleotide-binding</keyword>
<keyword evidence="6" id="KW-0067">ATP-binding</keyword>
<evidence type="ECO:0000313" key="7">
    <source>
        <dbReference type="EMBL" id="GHM59342.1"/>
    </source>
</evidence>
<dbReference type="GO" id="GO:0005737">
    <property type="term" value="C:cytoplasm"/>
    <property type="evidence" value="ECO:0007669"/>
    <property type="project" value="UniProtKB-SubCell"/>
</dbReference>
<evidence type="ECO:0000256" key="5">
    <source>
        <dbReference type="ARBA" id="ARBA00047925"/>
    </source>
</evidence>
<comment type="subcellular location">
    <subcellularLocation>
        <location evidence="6">Cytoplasm</location>
    </subcellularLocation>
</comment>
<dbReference type="AlphaFoldDB" id="A0A8J3MMN4"/>
<evidence type="ECO:0000256" key="1">
    <source>
        <dbReference type="ARBA" id="ARBA00022679"/>
    </source>
</evidence>
<evidence type="ECO:0000256" key="4">
    <source>
        <dbReference type="ARBA" id="ARBA00023027"/>
    </source>
</evidence>
<feature type="binding site" evidence="6">
    <location>
        <begin position="173"/>
        <end position="178"/>
    </location>
    <ligand>
        <name>NAD(+)</name>
        <dbReference type="ChEBI" id="CHEBI:57540"/>
    </ligand>
</feature>
<evidence type="ECO:0000256" key="2">
    <source>
        <dbReference type="ARBA" id="ARBA00022777"/>
    </source>
</evidence>
<keyword evidence="6" id="KW-0963">Cytoplasm</keyword>
<comment type="caution">
    <text evidence="7">The sequence shown here is derived from an EMBL/GenBank/DDBJ whole genome shotgun (WGS) entry which is preliminary data.</text>
</comment>
<feature type="binding site" evidence="6">
    <location>
        <begin position="132"/>
        <end position="133"/>
    </location>
    <ligand>
        <name>NAD(+)</name>
        <dbReference type="ChEBI" id="CHEBI:57540"/>
    </ligand>
</feature>
<evidence type="ECO:0000256" key="6">
    <source>
        <dbReference type="HAMAP-Rule" id="MF_00361"/>
    </source>
</evidence>
<feature type="binding site" evidence="6">
    <location>
        <begin position="50"/>
        <end position="51"/>
    </location>
    <ligand>
        <name>NAD(+)</name>
        <dbReference type="ChEBI" id="CHEBI:57540"/>
    </ligand>
</feature>
<dbReference type="InterPro" id="IPR017437">
    <property type="entry name" value="ATP-NAD_kinase_PpnK-typ_C"/>
</dbReference>
<accession>A0A8J3MMN4</accession>
<dbReference type="GO" id="GO:0051287">
    <property type="term" value="F:NAD binding"/>
    <property type="evidence" value="ECO:0007669"/>
    <property type="project" value="UniProtKB-ARBA"/>
</dbReference>
<dbReference type="GO" id="GO:0046872">
    <property type="term" value="F:metal ion binding"/>
    <property type="evidence" value="ECO:0007669"/>
    <property type="project" value="UniProtKB-UniRule"/>
</dbReference>
<feature type="binding site" evidence="6">
    <location>
        <position position="170"/>
    </location>
    <ligand>
        <name>NAD(+)</name>
        <dbReference type="ChEBI" id="CHEBI:57540"/>
    </ligand>
</feature>
<organism evidence="7 8">
    <name type="scientific">Candidatus Mesenet longicola</name>
    <dbReference type="NCBI Taxonomy" id="1892558"/>
    <lineage>
        <taxon>Bacteria</taxon>
        <taxon>Pseudomonadati</taxon>
        <taxon>Pseudomonadota</taxon>
        <taxon>Alphaproteobacteria</taxon>
        <taxon>Rickettsiales</taxon>
        <taxon>Anaplasmataceae</taxon>
        <taxon>Candidatus Mesenet</taxon>
    </lineage>
</organism>
<comment type="caution">
    <text evidence="6">Lacks conserved residue(s) required for the propagation of feature annotation.</text>
</comment>
<dbReference type="Pfam" id="PF20143">
    <property type="entry name" value="NAD_kinase_C"/>
    <property type="match status" value="1"/>
</dbReference>
<protein>
    <recommendedName>
        <fullName evidence="6">NAD kinase</fullName>
        <ecNumber evidence="6">2.7.1.23</ecNumber>
    </recommendedName>
    <alternativeName>
        <fullName evidence="6">ATP-dependent NAD kinase</fullName>
    </alternativeName>
</protein>
<dbReference type="Gene3D" id="2.60.200.30">
    <property type="entry name" value="Probable inorganic polyphosphate/atp-NAD kinase, domain 2"/>
    <property type="match status" value="1"/>
</dbReference>
<feature type="binding site" evidence="6">
    <location>
        <position position="162"/>
    </location>
    <ligand>
        <name>NAD(+)</name>
        <dbReference type="ChEBI" id="CHEBI:57540"/>
    </ligand>
</feature>
<dbReference type="Pfam" id="PF01513">
    <property type="entry name" value="NAD_kinase"/>
    <property type="match status" value="1"/>
</dbReference>
<keyword evidence="1 6" id="KW-0808">Transferase</keyword>
<comment type="catalytic activity">
    <reaction evidence="5 6">
        <text>NAD(+) + ATP = ADP + NADP(+) + H(+)</text>
        <dbReference type="Rhea" id="RHEA:18629"/>
        <dbReference type="ChEBI" id="CHEBI:15378"/>
        <dbReference type="ChEBI" id="CHEBI:30616"/>
        <dbReference type="ChEBI" id="CHEBI:57540"/>
        <dbReference type="ChEBI" id="CHEBI:58349"/>
        <dbReference type="ChEBI" id="CHEBI:456216"/>
        <dbReference type="EC" id="2.7.1.23"/>
    </reaction>
</comment>
<dbReference type="InterPro" id="IPR017438">
    <property type="entry name" value="ATP-NAD_kinase_N"/>
</dbReference>
<dbReference type="SUPFAM" id="SSF111331">
    <property type="entry name" value="NAD kinase/diacylglycerol kinase-like"/>
    <property type="match status" value="1"/>
</dbReference>
<gene>
    <name evidence="6 7" type="primary">nadK</name>
    <name evidence="7" type="ORF">sL5_03350</name>
</gene>
<feature type="binding site" evidence="6">
    <location>
        <position position="55"/>
    </location>
    <ligand>
        <name>NAD(+)</name>
        <dbReference type="ChEBI" id="CHEBI:57540"/>
    </ligand>
</feature>
<dbReference type="NCBIfam" id="NF003406">
    <property type="entry name" value="PRK04761.1"/>
    <property type="match status" value="1"/>
</dbReference>
<dbReference type="PANTHER" id="PTHR20275:SF0">
    <property type="entry name" value="NAD KINASE"/>
    <property type="match status" value="1"/>
</dbReference>
<keyword evidence="4 6" id="KW-0520">NAD</keyword>
<reference evidence="7 8" key="1">
    <citation type="journal article" date="2021" name="Microb. Ecol.">
        <title>Candidatus Mesenet longicola: Novel Endosymbionts of Brontispa longissima that Induce Cytoplasmic Incompatibility.</title>
        <authorList>
            <person name="Takano S."/>
            <person name="Gotoh Y."/>
            <person name="Hayashi T."/>
        </authorList>
    </citation>
    <scope>NUCLEOTIDE SEQUENCE [LARGE SCALE GENOMIC DNA]</scope>
    <source>
        <strain evidence="7">L5</strain>
    </source>
</reference>
<proteinExistence type="inferred from homology"/>
<dbReference type="GO" id="GO:0019674">
    <property type="term" value="P:NAD+ metabolic process"/>
    <property type="evidence" value="ECO:0007669"/>
    <property type="project" value="InterPro"/>
</dbReference>
<evidence type="ECO:0000313" key="8">
    <source>
        <dbReference type="Proteomes" id="UP000637906"/>
    </source>
</evidence>
<feature type="active site" description="Proton acceptor" evidence="6">
    <location>
        <position position="50"/>
    </location>
</feature>
<dbReference type="GO" id="GO:0005524">
    <property type="term" value="F:ATP binding"/>
    <property type="evidence" value="ECO:0007669"/>
    <property type="project" value="UniProtKB-KW"/>
</dbReference>
<dbReference type="GO" id="GO:0006741">
    <property type="term" value="P:NADP+ biosynthetic process"/>
    <property type="evidence" value="ECO:0007669"/>
    <property type="project" value="UniProtKB-UniRule"/>
</dbReference>
<keyword evidence="3 6" id="KW-0521">NADP</keyword>
<dbReference type="PANTHER" id="PTHR20275">
    <property type="entry name" value="NAD KINASE"/>
    <property type="match status" value="1"/>
</dbReference>
<name>A0A8J3MMN4_9RICK</name>
<dbReference type="HAMAP" id="MF_00361">
    <property type="entry name" value="NAD_kinase"/>
    <property type="match status" value="1"/>
</dbReference>
<dbReference type="Proteomes" id="UP000637906">
    <property type="component" value="Unassembled WGS sequence"/>
</dbReference>
<sequence length="273" mass="30749">MNKYKKIAYAVADSVKSQQIYSFLKRSSFIDIEQQESIPDIDLLLVIGGDGFMLHSLHNYVIGNGIPVYGISYGTVGFLLNKPLEETGVLLNDSLEGNLVQHINKAVPTELTLLEMEATDVNGQGYHSVAINEVSLFRKTNRVVHIKIIINNKLRMEKLVGDGIMLSTPAGSTAYNFSAGGSILPLNSNLFALTPINPFRPRRWRGALLSDDDLVELEIIDPQNRSVTIVSDYTEFHNILRVKIYKSLNKQITLLFDYDHSLDERIFNEQFLF</sequence>
<comment type="function">
    <text evidence="6">Involved in the regulation of the intracellular balance of NAD and NADP, and is a key enzyme in the biosynthesis of NADP. Catalyzes specifically the phosphorylation on 2'-hydroxyl of the adenosine moiety of NAD to yield NADP.</text>
</comment>
<dbReference type="EMBL" id="BNGU01000009">
    <property type="protein sequence ID" value="GHM59342.1"/>
    <property type="molecule type" value="Genomic_DNA"/>
</dbReference>
<dbReference type="Gene3D" id="3.40.50.10330">
    <property type="entry name" value="Probable inorganic polyphosphate/atp-NAD kinase, domain 1"/>
    <property type="match status" value="1"/>
</dbReference>
<keyword evidence="2 6" id="KW-0418">Kinase</keyword>
<comment type="similarity">
    <text evidence="6">Belongs to the NAD kinase family.</text>
</comment>
<dbReference type="InterPro" id="IPR016064">
    <property type="entry name" value="NAD/diacylglycerol_kinase_sf"/>
</dbReference>
<dbReference type="GO" id="GO:0003951">
    <property type="term" value="F:NAD+ kinase activity"/>
    <property type="evidence" value="ECO:0007669"/>
    <property type="project" value="UniProtKB-UniRule"/>
</dbReference>
<dbReference type="InterPro" id="IPR002504">
    <property type="entry name" value="NADK"/>
</dbReference>
<comment type="cofactor">
    <cofactor evidence="6">
        <name>a divalent metal cation</name>
        <dbReference type="ChEBI" id="CHEBI:60240"/>
    </cofactor>
</comment>